<dbReference type="GO" id="GO:0020037">
    <property type="term" value="F:heme binding"/>
    <property type="evidence" value="ECO:0007669"/>
    <property type="project" value="InterPro"/>
</dbReference>
<dbReference type="Proteomes" id="UP000093757">
    <property type="component" value="Unassembled WGS sequence"/>
</dbReference>
<evidence type="ECO:0000313" key="1">
    <source>
        <dbReference type="EMBL" id="OBS01917.1"/>
    </source>
</evidence>
<evidence type="ECO:0000313" key="2">
    <source>
        <dbReference type="EMBL" id="ORV71133.1"/>
    </source>
</evidence>
<dbReference type="InterPro" id="IPR009050">
    <property type="entry name" value="Globin-like_sf"/>
</dbReference>
<gene>
    <name evidence="1" type="ORF">A9W98_17725</name>
    <name evidence="2" type="ORF">AWC08_04800</name>
</gene>
<dbReference type="Proteomes" id="UP000193928">
    <property type="component" value="Unassembled WGS sequence"/>
</dbReference>
<sequence>MRVGAVRPDLADRADVEALLHRFYGTALDDEMLYESFTELRATGLAGHIPTMCDFWETVLFRAGLYRGSALTVHRDLHSRTPLAPGHFVRWLILWNEAVDELYDGPVAEHAKLQAARIAWSMNRRLNGVDTRELDALLAR</sequence>
<accession>A0A1A6BHT3</accession>
<proteinExistence type="predicted"/>
<evidence type="ECO:0000313" key="3">
    <source>
        <dbReference type="Proteomes" id="UP000093757"/>
    </source>
</evidence>
<comment type="caution">
    <text evidence="1">The sequence shown here is derived from an EMBL/GenBank/DDBJ whole genome shotgun (WGS) entry which is preliminary data.</text>
</comment>
<organism evidence="1 3">
    <name type="scientific">Mycobacterium gordonae</name>
    <dbReference type="NCBI Taxonomy" id="1778"/>
    <lineage>
        <taxon>Bacteria</taxon>
        <taxon>Bacillati</taxon>
        <taxon>Actinomycetota</taxon>
        <taxon>Actinomycetes</taxon>
        <taxon>Mycobacteriales</taxon>
        <taxon>Mycobacteriaceae</taxon>
        <taxon>Mycobacterium</taxon>
    </lineage>
</organism>
<reference evidence="1 3" key="2">
    <citation type="submission" date="2016-06" db="EMBL/GenBank/DDBJ databases">
        <authorList>
            <person name="Kjaerup R.B."/>
            <person name="Dalgaard T.S."/>
            <person name="Juul-Madsen H.R."/>
        </authorList>
    </citation>
    <scope>NUCLEOTIDE SEQUENCE [LARGE SCALE GENOMIC DNA]</scope>
    <source>
        <strain evidence="1 3">1245752.6</strain>
    </source>
</reference>
<dbReference type="EMBL" id="MAEM01000240">
    <property type="protein sequence ID" value="OBS01917.1"/>
    <property type="molecule type" value="Genomic_DNA"/>
</dbReference>
<dbReference type="AlphaFoldDB" id="A0A1A6BHT3"/>
<name>A0A1A6BHT3_MYCGO</name>
<evidence type="ECO:0000313" key="4">
    <source>
        <dbReference type="Proteomes" id="UP000193928"/>
    </source>
</evidence>
<dbReference type="SUPFAM" id="SSF46458">
    <property type="entry name" value="Globin-like"/>
    <property type="match status" value="1"/>
</dbReference>
<dbReference type="Gene3D" id="1.10.490.10">
    <property type="entry name" value="Globins"/>
    <property type="match status" value="1"/>
</dbReference>
<protein>
    <submittedName>
        <fullName evidence="1">Cyanoglobin</fullName>
    </submittedName>
</protein>
<dbReference type="GO" id="GO:0019825">
    <property type="term" value="F:oxygen binding"/>
    <property type="evidence" value="ECO:0007669"/>
    <property type="project" value="InterPro"/>
</dbReference>
<dbReference type="CDD" id="cd08916">
    <property type="entry name" value="TrHb3_P"/>
    <property type="match status" value="1"/>
</dbReference>
<reference evidence="2 4" key="1">
    <citation type="submission" date="2016-01" db="EMBL/GenBank/DDBJ databases">
        <title>The new phylogeny of the genus Mycobacterium.</title>
        <authorList>
            <person name="Tarcisio F."/>
            <person name="Conor M."/>
            <person name="Antonella G."/>
            <person name="Elisabetta G."/>
            <person name="Giulia F.S."/>
            <person name="Sara T."/>
            <person name="Anna F."/>
            <person name="Clotilde B."/>
            <person name="Roberto B."/>
            <person name="Veronica D.S."/>
            <person name="Fabio R."/>
            <person name="Monica P."/>
            <person name="Olivier J."/>
            <person name="Enrico T."/>
            <person name="Nicola S."/>
        </authorList>
    </citation>
    <scope>NUCLEOTIDE SEQUENCE [LARGE SCALE GENOMIC DNA]</scope>
    <source>
        <strain evidence="2 4">DSM 44160</strain>
    </source>
</reference>
<keyword evidence="4" id="KW-1185">Reference proteome</keyword>
<dbReference type="EMBL" id="LQOY01000223">
    <property type="protein sequence ID" value="ORV71133.1"/>
    <property type="molecule type" value="Genomic_DNA"/>
</dbReference>
<dbReference type="InterPro" id="IPR012292">
    <property type="entry name" value="Globin/Proto"/>
</dbReference>